<dbReference type="OrthoDB" id="9807053at2"/>
<gene>
    <name evidence="7" type="ORF">DOO78_13765</name>
</gene>
<dbReference type="Proteomes" id="UP000249065">
    <property type="component" value="Unassembled WGS sequence"/>
</dbReference>
<evidence type="ECO:0000256" key="3">
    <source>
        <dbReference type="ARBA" id="ARBA00022692"/>
    </source>
</evidence>
<dbReference type="GO" id="GO:0015171">
    <property type="term" value="F:amino acid transmembrane transporter activity"/>
    <property type="evidence" value="ECO:0007669"/>
    <property type="project" value="TreeGrafter"/>
</dbReference>
<evidence type="ECO:0000256" key="5">
    <source>
        <dbReference type="ARBA" id="ARBA00023136"/>
    </source>
</evidence>
<keyword evidence="8" id="KW-1185">Reference proteome</keyword>
<keyword evidence="4 6" id="KW-1133">Transmembrane helix</keyword>
<evidence type="ECO:0000256" key="1">
    <source>
        <dbReference type="ARBA" id="ARBA00004651"/>
    </source>
</evidence>
<keyword evidence="2" id="KW-1003">Cell membrane</keyword>
<comment type="subcellular location">
    <subcellularLocation>
        <location evidence="1">Cell membrane</location>
        <topology evidence="1">Multi-pass membrane protein</topology>
    </subcellularLocation>
</comment>
<evidence type="ECO:0000313" key="7">
    <source>
        <dbReference type="EMBL" id="RAI58416.1"/>
    </source>
</evidence>
<evidence type="ECO:0000313" key="8">
    <source>
        <dbReference type="Proteomes" id="UP000249065"/>
    </source>
</evidence>
<dbReference type="RefSeq" id="WP_111470379.1">
    <property type="nucleotide sequence ID" value="NZ_QLIX01000009.1"/>
</dbReference>
<evidence type="ECO:0000256" key="2">
    <source>
        <dbReference type="ARBA" id="ARBA00022475"/>
    </source>
</evidence>
<protein>
    <submittedName>
        <fullName evidence="7">LysE family translocator</fullName>
    </submittedName>
</protein>
<keyword evidence="5 6" id="KW-0472">Membrane</keyword>
<proteinExistence type="predicted"/>
<accession>A0A327M7R1</accession>
<comment type="caution">
    <text evidence="7">The sequence shown here is derived from an EMBL/GenBank/DDBJ whole genome shotgun (WGS) entry which is preliminary data.</text>
</comment>
<evidence type="ECO:0000256" key="6">
    <source>
        <dbReference type="SAM" id="Phobius"/>
    </source>
</evidence>
<dbReference type="GO" id="GO:0005886">
    <property type="term" value="C:plasma membrane"/>
    <property type="evidence" value="ECO:0007669"/>
    <property type="project" value="UniProtKB-SubCell"/>
</dbReference>
<sequence>MPSPEALLVFAALSLGLALTPGPNMLYLVSRSLAQGTGAGLVSLLGCQAGSLVIMLCAAAGITAALLAIPYAWEVLRLGGAAYLLWLAWQSLRPGGQPLFAPRALPREPAARLFGIGAATAALNPKVALFYMAVLPPFIDPARGHVLLQGAMLGGVQIAVCTLFDALLVLGAAGTARLLGAHPGWMAAQRWLLGGALGLLAVKLATTERAP</sequence>
<keyword evidence="3 6" id="KW-0812">Transmembrane</keyword>
<evidence type="ECO:0000256" key="4">
    <source>
        <dbReference type="ARBA" id="ARBA00022989"/>
    </source>
</evidence>
<dbReference type="InterPro" id="IPR001123">
    <property type="entry name" value="LeuE-type"/>
</dbReference>
<feature type="transmembrane region" description="Helical" evidence="6">
    <location>
        <begin position="112"/>
        <end position="134"/>
    </location>
</feature>
<dbReference type="PANTHER" id="PTHR30086:SF20">
    <property type="entry name" value="ARGININE EXPORTER PROTEIN ARGO-RELATED"/>
    <property type="match status" value="1"/>
</dbReference>
<dbReference type="Pfam" id="PF01810">
    <property type="entry name" value="LysE"/>
    <property type="match status" value="1"/>
</dbReference>
<dbReference type="EMBL" id="QLIX01000009">
    <property type="protein sequence ID" value="RAI58416.1"/>
    <property type="molecule type" value="Genomic_DNA"/>
</dbReference>
<feature type="transmembrane region" description="Helical" evidence="6">
    <location>
        <begin position="42"/>
        <end position="68"/>
    </location>
</feature>
<reference evidence="8" key="1">
    <citation type="submission" date="2018-06" db="EMBL/GenBank/DDBJ databases">
        <authorList>
            <person name="Khan S.A."/>
        </authorList>
    </citation>
    <scope>NUCLEOTIDE SEQUENCE [LARGE SCALE GENOMIC DNA]</scope>
    <source>
        <strain evidence="8">DB-1506</strain>
    </source>
</reference>
<organism evidence="7 8">
    <name type="scientific">Roseicella frigidaeris</name>
    <dbReference type="NCBI Taxonomy" id="2230885"/>
    <lineage>
        <taxon>Bacteria</taxon>
        <taxon>Pseudomonadati</taxon>
        <taxon>Pseudomonadota</taxon>
        <taxon>Alphaproteobacteria</taxon>
        <taxon>Acetobacterales</taxon>
        <taxon>Roseomonadaceae</taxon>
        <taxon>Roseicella</taxon>
    </lineage>
</organism>
<name>A0A327M7R1_9PROT</name>
<dbReference type="PANTHER" id="PTHR30086">
    <property type="entry name" value="ARGININE EXPORTER PROTEIN ARGO"/>
    <property type="match status" value="1"/>
</dbReference>
<feature type="transmembrane region" description="Helical" evidence="6">
    <location>
        <begin position="146"/>
        <end position="168"/>
    </location>
</feature>
<dbReference type="AlphaFoldDB" id="A0A327M7R1"/>